<dbReference type="GO" id="GO:0046052">
    <property type="term" value="P:UTP catabolic process"/>
    <property type="evidence" value="ECO:0007669"/>
    <property type="project" value="TreeGrafter"/>
</dbReference>
<dbReference type="GO" id="GO:0006950">
    <property type="term" value="P:response to stress"/>
    <property type="evidence" value="ECO:0007669"/>
    <property type="project" value="UniProtKB-ARBA"/>
</dbReference>
<evidence type="ECO:0000313" key="2">
    <source>
        <dbReference type="EMBL" id="SHK07662.1"/>
    </source>
</evidence>
<dbReference type="Gene3D" id="1.10.287.1080">
    <property type="entry name" value="MazG-like"/>
    <property type="match status" value="1"/>
</dbReference>
<dbReference type="GO" id="GO:0046076">
    <property type="term" value="P:dTTP catabolic process"/>
    <property type="evidence" value="ECO:0007669"/>
    <property type="project" value="TreeGrafter"/>
</dbReference>
<dbReference type="GO" id="GO:0046061">
    <property type="term" value="P:dATP catabolic process"/>
    <property type="evidence" value="ECO:0007669"/>
    <property type="project" value="TreeGrafter"/>
</dbReference>
<dbReference type="PANTHER" id="PTHR30522">
    <property type="entry name" value="NUCLEOSIDE TRIPHOSPHATE PYROPHOSPHOHYDROLASE"/>
    <property type="match status" value="1"/>
</dbReference>
<evidence type="ECO:0000313" key="3">
    <source>
        <dbReference type="Proteomes" id="UP000243547"/>
    </source>
</evidence>
<keyword evidence="3" id="KW-1185">Reference proteome</keyword>
<accession>A0A1M6PIA0</accession>
<evidence type="ECO:0000259" key="1">
    <source>
        <dbReference type="Pfam" id="PF03819"/>
    </source>
</evidence>
<sequence>MEKLVYQPKKRDLLILEAFYGEKQRVGIIVNGKFMKLSLKRAKLLKNIQCLYILSQVEELEELMELLRSEKGCPWDKEQTHESLLKYLIEEAYEYCDAVAEGDINKILEELGDLLLQVVFHCQIAKEKKQFDLNKCAETIKNKLIFRHPHVFKGYPVKDSKDVESIWKSQKDKEKSSVQKKG</sequence>
<dbReference type="PANTHER" id="PTHR30522:SF0">
    <property type="entry name" value="NUCLEOSIDE TRIPHOSPHATE PYROPHOSPHOHYDROLASE"/>
    <property type="match status" value="1"/>
</dbReference>
<protein>
    <submittedName>
        <fullName evidence="2">MazG family protein</fullName>
    </submittedName>
</protein>
<gene>
    <name evidence="2" type="ORF">SAMN02745227_01448</name>
</gene>
<dbReference type="GO" id="GO:0046081">
    <property type="term" value="P:dUTP catabolic process"/>
    <property type="evidence" value="ECO:0007669"/>
    <property type="project" value="TreeGrafter"/>
</dbReference>
<organism evidence="2 3">
    <name type="scientific">Anaerobranca californiensis DSM 14826</name>
    <dbReference type="NCBI Taxonomy" id="1120989"/>
    <lineage>
        <taxon>Bacteria</taxon>
        <taxon>Bacillati</taxon>
        <taxon>Bacillota</taxon>
        <taxon>Clostridia</taxon>
        <taxon>Eubacteriales</taxon>
        <taxon>Proteinivoracaceae</taxon>
        <taxon>Anaerobranca</taxon>
    </lineage>
</organism>
<name>A0A1M6PIA0_9FIRM</name>
<dbReference type="OrthoDB" id="9808939at2"/>
<dbReference type="InterPro" id="IPR011551">
    <property type="entry name" value="NTP_PyrPHydrolase_MazG"/>
</dbReference>
<dbReference type="RefSeq" id="WP_072907512.1">
    <property type="nucleotide sequence ID" value="NZ_FRAI01000015.1"/>
</dbReference>
<reference evidence="3" key="1">
    <citation type="submission" date="2016-11" db="EMBL/GenBank/DDBJ databases">
        <authorList>
            <person name="Varghese N."/>
            <person name="Submissions S."/>
        </authorList>
    </citation>
    <scope>NUCLEOTIDE SEQUENCE [LARGE SCALE GENOMIC DNA]</scope>
    <source>
        <strain evidence="3">DSM 14826</strain>
    </source>
</reference>
<dbReference type="SUPFAM" id="SSF101386">
    <property type="entry name" value="all-alpha NTP pyrophosphatases"/>
    <property type="match status" value="1"/>
</dbReference>
<dbReference type="InterPro" id="IPR048015">
    <property type="entry name" value="NTP-PPase_MazG-like_N"/>
</dbReference>
<dbReference type="EMBL" id="FRAI01000015">
    <property type="protein sequence ID" value="SHK07662.1"/>
    <property type="molecule type" value="Genomic_DNA"/>
</dbReference>
<dbReference type="Proteomes" id="UP000243547">
    <property type="component" value="Unassembled WGS sequence"/>
</dbReference>
<dbReference type="CDD" id="cd11528">
    <property type="entry name" value="NTP-PPase_MazG_Nterm"/>
    <property type="match status" value="1"/>
</dbReference>
<dbReference type="STRING" id="1120989.SAMN02745227_01448"/>
<dbReference type="FunFam" id="1.10.287.1080:FF:000001">
    <property type="entry name" value="Nucleoside triphosphate pyrophosphohydrolase"/>
    <property type="match status" value="1"/>
</dbReference>
<dbReference type="AlphaFoldDB" id="A0A1M6PIA0"/>
<feature type="domain" description="NTP pyrophosphohydrolase MazG-like" evidence="1">
    <location>
        <begin position="79"/>
        <end position="152"/>
    </location>
</feature>
<proteinExistence type="predicted"/>
<dbReference type="InterPro" id="IPR004518">
    <property type="entry name" value="MazG-like_dom"/>
</dbReference>
<dbReference type="GO" id="GO:0047429">
    <property type="term" value="F:nucleoside triphosphate diphosphatase activity"/>
    <property type="evidence" value="ECO:0007669"/>
    <property type="project" value="TreeGrafter"/>
</dbReference>
<dbReference type="GO" id="GO:0006203">
    <property type="term" value="P:dGTP catabolic process"/>
    <property type="evidence" value="ECO:0007669"/>
    <property type="project" value="TreeGrafter"/>
</dbReference>
<dbReference type="GO" id="GO:0046047">
    <property type="term" value="P:TTP catabolic process"/>
    <property type="evidence" value="ECO:0007669"/>
    <property type="project" value="TreeGrafter"/>
</dbReference>
<dbReference type="Pfam" id="PF03819">
    <property type="entry name" value="MazG"/>
    <property type="match status" value="1"/>
</dbReference>